<accession>B8GV81</accession>
<gene>
    <name evidence="2" type="ordered locus">Tgr7_2348</name>
</gene>
<sequence length="141" mass="16584">MNKSKSMAPLSLGERDRVREARRDSLLKNARLLRKQSTDAEQLLWFHLRGRRLAGYKFRRQVVIETYIVDFLCVEGRLIVEADGGQHAEQRRYDARRSAELETLGYRVIRFWNHEILADIEPVLDEIFRALRKPPSPRPSP</sequence>
<evidence type="ECO:0000313" key="3">
    <source>
        <dbReference type="Proteomes" id="UP000002383"/>
    </source>
</evidence>
<name>B8GV81_THISH</name>
<dbReference type="RefSeq" id="WP_012638902.1">
    <property type="nucleotide sequence ID" value="NC_011901.1"/>
</dbReference>
<dbReference type="HOGENOM" id="CLU_107928_2_0_6"/>
<dbReference type="InterPro" id="IPR007569">
    <property type="entry name" value="DUF559"/>
</dbReference>
<proteinExistence type="predicted"/>
<evidence type="ECO:0000259" key="1">
    <source>
        <dbReference type="Pfam" id="PF04480"/>
    </source>
</evidence>
<feature type="domain" description="DUF559" evidence="1">
    <location>
        <begin position="26"/>
        <end position="131"/>
    </location>
</feature>
<dbReference type="CDD" id="cd01038">
    <property type="entry name" value="Endonuclease_DUF559"/>
    <property type="match status" value="1"/>
</dbReference>
<dbReference type="KEGG" id="tgr:Tgr7_2348"/>
<dbReference type="InterPro" id="IPR047216">
    <property type="entry name" value="Endonuclease_DUF559_bact"/>
</dbReference>
<protein>
    <recommendedName>
        <fullName evidence="1">DUF559 domain-containing protein</fullName>
    </recommendedName>
</protein>
<dbReference type="AlphaFoldDB" id="B8GV81"/>
<dbReference type="eggNOG" id="COG2852">
    <property type="taxonomic scope" value="Bacteria"/>
</dbReference>
<dbReference type="Pfam" id="PF04480">
    <property type="entry name" value="DUF559"/>
    <property type="match status" value="1"/>
</dbReference>
<evidence type="ECO:0000313" key="2">
    <source>
        <dbReference type="EMBL" id="ACL73427.1"/>
    </source>
</evidence>
<dbReference type="InterPro" id="IPR011335">
    <property type="entry name" value="Restrct_endonuc-II-like"/>
</dbReference>
<dbReference type="PANTHER" id="PTHR38590:SF1">
    <property type="entry name" value="BLL0828 PROTEIN"/>
    <property type="match status" value="1"/>
</dbReference>
<dbReference type="EMBL" id="CP001339">
    <property type="protein sequence ID" value="ACL73427.1"/>
    <property type="molecule type" value="Genomic_DNA"/>
</dbReference>
<dbReference type="SUPFAM" id="SSF52980">
    <property type="entry name" value="Restriction endonuclease-like"/>
    <property type="match status" value="1"/>
</dbReference>
<dbReference type="PANTHER" id="PTHR38590">
    <property type="entry name" value="BLL0828 PROTEIN"/>
    <property type="match status" value="1"/>
</dbReference>
<reference evidence="2 3" key="1">
    <citation type="journal article" date="2011" name="Stand. Genomic Sci.">
        <title>Complete genome sequence of 'Thioalkalivibrio sulfidophilus' HL-EbGr7.</title>
        <authorList>
            <person name="Muyzer G."/>
            <person name="Sorokin D.Y."/>
            <person name="Mavromatis K."/>
            <person name="Lapidus A."/>
            <person name="Clum A."/>
            <person name="Ivanova N."/>
            <person name="Pati A."/>
            <person name="d'Haeseleer P."/>
            <person name="Woyke T."/>
            <person name="Kyrpides N.C."/>
        </authorList>
    </citation>
    <scope>NUCLEOTIDE SEQUENCE [LARGE SCALE GENOMIC DNA]</scope>
    <source>
        <strain evidence="2 3">HL-EbGR7</strain>
    </source>
</reference>
<organism evidence="2 3">
    <name type="scientific">Thioalkalivibrio sulfidiphilus (strain HL-EbGR7)</name>
    <dbReference type="NCBI Taxonomy" id="396588"/>
    <lineage>
        <taxon>Bacteria</taxon>
        <taxon>Pseudomonadati</taxon>
        <taxon>Pseudomonadota</taxon>
        <taxon>Gammaproteobacteria</taxon>
        <taxon>Chromatiales</taxon>
        <taxon>Ectothiorhodospiraceae</taxon>
        <taxon>Thioalkalivibrio</taxon>
    </lineage>
</organism>
<dbReference type="Gene3D" id="3.40.960.10">
    <property type="entry name" value="VSR Endonuclease"/>
    <property type="match status" value="1"/>
</dbReference>
<keyword evidence="3" id="KW-1185">Reference proteome</keyword>
<dbReference type="Proteomes" id="UP000002383">
    <property type="component" value="Chromosome"/>
</dbReference>
<dbReference type="STRING" id="396588.Tgr7_2348"/>